<name>A0A835PHY6_VANPL</name>
<keyword evidence="1" id="KW-0472">Membrane</keyword>
<protein>
    <submittedName>
        <fullName evidence="2">Uncharacterized protein</fullName>
    </submittedName>
</protein>
<dbReference type="EMBL" id="JADCNM010000023">
    <property type="protein sequence ID" value="KAG0452189.1"/>
    <property type="molecule type" value="Genomic_DNA"/>
</dbReference>
<evidence type="ECO:0000313" key="2">
    <source>
        <dbReference type="EMBL" id="KAG0452189.1"/>
    </source>
</evidence>
<accession>A0A835PHY6</accession>
<keyword evidence="1" id="KW-0812">Transmembrane</keyword>
<feature type="transmembrane region" description="Helical" evidence="1">
    <location>
        <begin position="95"/>
        <end position="114"/>
    </location>
</feature>
<proteinExistence type="predicted"/>
<gene>
    <name evidence="2" type="ORF">HPP92_025829</name>
</gene>
<evidence type="ECO:0000313" key="3">
    <source>
        <dbReference type="Proteomes" id="UP000639772"/>
    </source>
</evidence>
<keyword evidence="1" id="KW-1133">Transmembrane helix</keyword>
<organism evidence="2 3">
    <name type="scientific">Vanilla planifolia</name>
    <name type="common">Vanilla</name>
    <dbReference type="NCBI Taxonomy" id="51239"/>
    <lineage>
        <taxon>Eukaryota</taxon>
        <taxon>Viridiplantae</taxon>
        <taxon>Streptophyta</taxon>
        <taxon>Embryophyta</taxon>
        <taxon>Tracheophyta</taxon>
        <taxon>Spermatophyta</taxon>
        <taxon>Magnoliopsida</taxon>
        <taxon>Liliopsida</taxon>
        <taxon>Asparagales</taxon>
        <taxon>Orchidaceae</taxon>
        <taxon>Vanilloideae</taxon>
        <taxon>Vanilleae</taxon>
        <taxon>Vanilla</taxon>
    </lineage>
</organism>
<reference evidence="2 3" key="1">
    <citation type="journal article" date="2020" name="Nat. Food">
        <title>A phased Vanilla planifolia genome enables genetic improvement of flavour and production.</title>
        <authorList>
            <person name="Hasing T."/>
            <person name="Tang H."/>
            <person name="Brym M."/>
            <person name="Khazi F."/>
            <person name="Huang T."/>
            <person name="Chambers A.H."/>
        </authorList>
    </citation>
    <scope>NUCLEOTIDE SEQUENCE [LARGE SCALE GENOMIC DNA]</scope>
    <source>
        <tissue evidence="2">Leaf</tissue>
    </source>
</reference>
<dbReference type="Proteomes" id="UP000639772">
    <property type="component" value="Unassembled WGS sequence"/>
</dbReference>
<comment type="caution">
    <text evidence="2">The sequence shown here is derived from an EMBL/GenBank/DDBJ whole genome shotgun (WGS) entry which is preliminary data.</text>
</comment>
<evidence type="ECO:0000256" key="1">
    <source>
        <dbReference type="SAM" id="Phobius"/>
    </source>
</evidence>
<sequence>MTPAAMALMKKKKFVPCRKKGTHFPTKGRQEPTPPATRMEKMAAILSGLAWNLLPSSSVASHPQSPRVWMGRKKKIGTQKTSSKGFVMVHFGEELAPSLLFIFAMSSLCLLLLVF</sequence>
<dbReference type="AlphaFoldDB" id="A0A835PHY6"/>